<proteinExistence type="predicted"/>
<feature type="compositionally biased region" description="Basic and acidic residues" evidence="1">
    <location>
        <begin position="105"/>
        <end position="118"/>
    </location>
</feature>
<dbReference type="AlphaFoldDB" id="E0XRQ9"/>
<name>E0XRQ9_9GAMM</name>
<accession>E0XRQ9</accession>
<organism evidence="2">
    <name type="scientific">uncultured gamma proteobacterium HF0070_03O15</name>
    <dbReference type="NCBI Taxonomy" id="710982"/>
    <lineage>
        <taxon>Bacteria</taxon>
        <taxon>Pseudomonadati</taxon>
        <taxon>Pseudomonadota</taxon>
        <taxon>Gammaproteobacteria</taxon>
        <taxon>environmental samples</taxon>
    </lineage>
</organism>
<reference evidence="2" key="1">
    <citation type="journal article" date="2011" name="Environ. Microbiol.">
        <title>Time-series analyses of Monterey Bay coastal microbial picoplankton using a 'genome proxy' microarray.</title>
        <authorList>
            <person name="Rich V.I."/>
            <person name="Pham V.D."/>
            <person name="Eppley J."/>
            <person name="Shi Y."/>
            <person name="DeLong E.F."/>
        </authorList>
    </citation>
    <scope>NUCLEOTIDE SEQUENCE</scope>
</reference>
<feature type="region of interest" description="Disordered" evidence="1">
    <location>
        <begin position="102"/>
        <end position="125"/>
    </location>
</feature>
<dbReference type="EMBL" id="GU474854">
    <property type="protein sequence ID" value="ADI17100.1"/>
    <property type="molecule type" value="Genomic_DNA"/>
</dbReference>
<evidence type="ECO:0000313" key="2">
    <source>
        <dbReference type="EMBL" id="ADI17100.1"/>
    </source>
</evidence>
<protein>
    <submittedName>
        <fullName evidence="2">Uncharacterized protein</fullName>
    </submittedName>
</protein>
<sequence>MEIPKINVNKVEIHEIPIWKTDVPKNLNISKPIVDIPGCVRVHRNNLTSLIDSDKDEYGTYTECGNFSIPSFEPLQYNPNEFKYTQSETPTNQEQEFVESTVEPPKYEPKKKDKDDKFVPCPGPEDQRVGDYRNEFKLERVIGHERSEDGSKCITLYEDVKFIEQYIPNPPQLVSTALIASVAATTPLLLNIVKPLVRQAFKRLSKPKKDKVE</sequence>
<evidence type="ECO:0000256" key="1">
    <source>
        <dbReference type="SAM" id="MobiDB-lite"/>
    </source>
</evidence>